<dbReference type="Gene3D" id="3.30.420.10">
    <property type="entry name" value="Ribonuclease H-like superfamily/Ribonuclease H"/>
    <property type="match status" value="1"/>
</dbReference>
<dbReference type="EC" id="3.1.26.4" evidence="5 11"/>
<evidence type="ECO:0000313" key="14">
    <source>
        <dbReference type="EMBL" id="RTZ79074.1"/>
    </source>
</evidence>
<feature type="binding site" evidence="11">
    <location>
        <position position="11"/>
    </location>
    <ligand>
        <name>Mg(2+)</name>
        <dbReference type="ChEBI" id="CHEBI:18420"/>
        <label>1</label>
    </ligand>
</feature>
<dbReference type="Proteomes" id="UP000286801">
    <property type="component" value="Unassembled WGS sequence"/>
</dbReference>
<keyword evidence="8 11" id="KW-0255">Endonuclease</keyword>
<dbReference type="InterPro" id="IPR036397">
    <property type="entry name" value="RNaseH_sf"/>
</dbReference>
<comment type="subunit">
    <text evidence="4 11">Monomer.</text>
</comment>
<dbReference type="GO" id="GO:0003676">
    <property type="term" value="F:nucleic acid binding"/>
    <property type="evidence" value="ECO:0007669"/>
    <property type="project" value="InterPro"/>
</dbReference>
<evidence type="ECO:0000256" key="3">
    <source>
        <dbReference type="ARBA" id="ARBA00005300"/>
    </source>
</evidence>
<dbReference type="InterPro" id="IPR012337">
    <property type="entry name" value="RNaseH-like_sf"/>
</dbReference>
<dbReference type="PANTHER" id="PTHR10642">
    <property type="entry name" value="RIBONUCLEASE H1"/>
    <property type="match status" value="1"/>
</dbReference>
<evidence type="ECO:0000256" key="9">
    <source>
        <dbReference type="ARBA" id="ARBA00022801"/>
    </source>
</evidence>
<dbReference type="HAMAP" id="MF_00042">
    <property type="entry name" value="RNase_H"/>
    <property type="match status" value="1"/>
</dbReference>
<dbReference type="InterPro" id="IPR022892">
    <property type="entry name" value="RNaseHI"/>
</dbReference>
<evidence type="ECO:0000313" key="13">
    <source>
        <dbReference type="EMBL" id="RTZ77900.1"/>
    </source>
</evidence>
<evidence type="ECO:0000256" key="1">
    <source>
        <dbReference type="ARBA" id="ARBA00000077"/>
    </source>
</evidence>
<evidence type="ECO:0000256" key="5">
    <source>
        <dbReference type="ARBA" id="ARBA00012180"/>
    </source>
</evidence>
<gene>
    <name evidence="11" type="primary">rnhA</name>
    <name evidence="14" type="ORF">DSY97_06020</name>
    <name evidence="13" type="ORF">DSY98_08185</name>
</gene>
<proteinExistence type="inferred from homology"/>
<dbReference type="AlphaFoldDB" id="A0A432G368"/>
<evidence type="ECO:0000256" key="10">
    <source>
        <dbReference type="ARBA" id="ARBA00022842"/>
    </source>
</evidence>
<evidence type="ECO:0000256" key="2">
    <source>
        <dbReference type="ARBA" id="ARBA00004065"/>
    </source>
</evidence>
<protein>
    <recommendedName>
        <fullName evidence="5 11">Ribonuclease H</fullName>
        <shortName evidence="11">RNase H</shortName>
        <ecNumber evidence="5 11">3.1.26.4</ecNumber>
    </recommendedName>
</protein>
<dbReference type="GO" id="GO:0043137">
    <property type="term" value="P:DNA replication, removal of RNA primer"/>
    <property type="evidence" value="ECO:0007669"/>
    <property type="project" value="TreeGrafter"/>
</dbReference>
<feature type="binding site" evidence="11">
    <location>
        <position position="138"/>
    </location>
    <ligand>
        <name>Mg(2+)</name>
        <dbReference type="ChEBI" id="CHEBI:18420"/>
        <label>2</label>
    </ligand>
</feature>
<keyword evidence="9 11" id="KW-0378">Hydrolase</keyword>
<comment type="function">
    <text evidence="2 11">Endonuclease that specifically degrades the RNA of RNA-DNA hybrids.</text>
</comment>
<evidence type="ECO:0000256" key="4">
    <source>
        <dbReference type="ARBA" id="ARBA00011245"/>
    </source>
</evidence>
<keyword evidence="10 11" id="KW-0460">Magnesium</keyword>
<keyword evidence="6 11" id="KW-0540">Nuclease</keyword>
<dbReference type="InterPro" id="IPR050092">
    <property type="entry name" value="RNase_H"/>
</dbReference>
<organism evidence="13 15">
    <name type="scientific">SAR324 cluster bacterium</name>
    <dbReference type="NCBI Taxonomy" id="2024889"/>
    <lineage>
        <taxon>Bacteria</taxon>
        <taxon>Deltaproteobacteria</taxon>
        <taxon>SAR324 cluster</taxon>
    </lineage>
</organism>
<dbReference type="NCBIfam" id="NF001236">
    <property type="entry name" value="PRK00203.1"/>
    <property type="match status" value="1"/>
</dbReference>
<reference evidence="15 16" key="1">
    <citation type="submission" date="2018-06" db="EMBL/GenBank/DDBJ databases">
        <title>Combined omics and stable isotope probing to characterize newly discovered Mariana Back-Arc vent microbial communities.</title>
        <authorList>
            <person name="Trembath-Reichert E."/>
            <person name="Huber J.A."/>
        </authorList>
    </citation>
    <scope>NUCLEOTIDE SEQUENCE [LARGE SCALE GENOMIC DNA]</scope>
    <source>
        <strain evidence="14">MAG 63_1</strain>
        <strain evidence="13">MAG 63_2</strain>
    </source>
</reference>
<dbReference type="Pfam" id="PF00075">
    <property type="entry name" value="RNase_H"/>
    <property type="match status" value="1"/>
</dbReference>
<feature type="binding site" evidence="11">
    <location>
        <position position="73"/>
    </location>
    <ligand>
        <name>Mg(2+)</name>
        <dbReference type="ChEBI" id="CHEBI:18420"/>
        <label>1</label>
    </ligand>
</feature>
<feature type="domain" description="RNase H type-1" evidence="12">
    <location>
        <begin position="2"/>
        <end position="146"/>
    </location>
</feature>
<dbReference type="Proteomes" id="UP000286732">
    <property type="component" value="Unassembled WGS sequence"/>
</dbReference>
<dbReference type="CDD" id="cd09278">
    <property type="entry name" value="RNase_HI_prokaryote_like"/>
    <property type="match status" value="1"/>
</dbReference>
<feature type="binding site" evidence="11">
    <location>
        <position position="11"/>
    </location>
    <ligand>
        <name>Mg(2+)</name>
        <dbReference type="ChEBI" id="CHEBI:18420"/>
        <label>2</label>
    </ligand>
</feature>
<keyword evidence="7 11" id="KW-0479">Metal-binding</keyword>
<dbReference type="PROSITE" id="PS50879">
    <property type="entry name" value="RNASE_H_1"/>
    <property type="match status" value="1"/>
</dbReference>
<dbReference type="InterPro" id="IPR002156">
    <property type="entry name" value="RNaseH_domain"/>
</dbReference>
<evidence type="ECO:0000313" key="15">
    <source>
        <dbReference type="Proteomes" id="UP000286732"/>
    </source>
</evidence>
<dbReference type="FunFam" id="3.30.420.10:FF:000089">
    <property type="entry name" value="Ribonuclease H"/>
    <property type="match status" value="1"/>
</dbReference>
<evidence type="ECO:0000256" key="8">
    <source>
        <dbReference type="ARBA" id="ARBA00022759"/>
    </source>
</evidence>
<dbReference type="GO" id="GO:0005737">
    <property type="term" value="C:cytoplasm"/>
    <property type="evidence" value="ECO:0007669"/>
    <property type="project" value="UniProtKB-SubCell"/>
</dbReference>
<evidence type="ECO:0000256" key="6">
    <source>
        <dbReference type="ARBA" id="ARBA00022722"/>
    </source>
</evidence>
<comment type="caution">
    <text evidence="13">The sequence shown here is derived from an EMBL/GenBank/DDBJ whole genome shotgun (WGS) entry which is preliminary data.</text>
</comment>
<sequence length="152" mass="17147">MLKTSVTIYTDGACSPNPGIGGWGAVLISKEHNLRTELSGSEVDSTNNRMEMTAAIKALEALKKSCVVKLYTDSSYLKNAFEKNWLNNWQNNGWKSKARKPVANKDLWLRLLEVSKKHEVSWHWVKGHSGNPENDRCDELAVQARKKFAKSN</sequence>
<dbReference type="GO" id="GO:0000287">
    <property type="term" value="F:magnesium ion binding"/>
    <property type="evidence" value="ECO:0007669"/>
    <property type="project" value="UniProtKB-UniRule"/>
</dbReference>
<dbReference type="GO" id="GO:0004523">
    <property type="term" value="F:RNA-DNA hybrid ribonuclease activity"/>
    <property type="evidence" value="ECO:0007669"/>
    <property type="project" value="UniProtKB-UniRule"/>
</dbReference>
<dbReference type="EMBL" id="QNZM01000319">
    <property type="protein sequence ID" value="RTZ77900.1"/>
    <property type="molecule type" value="Genomic_DNA"/>
</dbReference>
<accession>A0A432G368</accession>
<evidence type="ECO:0000256" key="7">
    <source>
        <dbReference type="ARBA" id="ARBA00022723"/>
    </source>
</evidence>
<comment type="cofactor">
    <cofactor evidence="11">
        <name>Mg(2+)</name>
        <dbReference type="ChEBI" id="CHEBI:18420"/>
    </cofactor>
    <text evidence="11">Binds 1 Mg(2+) ion per subunit. May bind a second metal ion at a regulatory site, or after substrate binding.</text>
</comment>
<keyword evidence="11" id="KW-0963">Cytoplasm</keyword>
<dbReference type="SUPFAM" id="SSF53098">
    <property type="entry name" value="Ribonuclease H-like"/>
    <property type="match status" value="1"/>
</dbReference>
<evidence type="ECO:0000313" key="16">
    <source>
        <dbReference type="Proteomes" id="UP000286801"/>
    </source>
</evidence>
<feature type="binding site" evidence="11">
    <location>
        <position position="51"/>
    </location>
    <ligand>
        <name>Mg(2+)</name>
        <dbReference type="ChEBI" id="CHEBI:18420"/>
        <label>1</label>
    </ligand>
</feature>
<name>A0A432G368_9DELT</name>
<dbReference type="EMBL" id="QNZL01000169">
    <property type="protein sequence ID" value="RTZ79074.1"/>
    <property type="molecule type" value="Genomic_DNA"/>
</dbReference>
<evidence type="ECO:0000259" key="12">
    <source>
        <dbReference type="PROSITE" id="PS50879"/>
    </source>
</evidence>
<evidence type="ECO:0000256" key="11">
    <source>
        <dbReference type="HAMAP-Rule" id="MF_00042"/>
    </source>
</evidence>
<comment type="catalytic activity">
    <reaction evidence="1 11">
        <text>Endonucleolytic cleavage to 5'-phosphomonoester.</text>
        <dbReference type="EC" id="3.1.26.4"/>
    </reaction>
</comment>
<comment type="subcellular location">
    <subcellularLocation>
        <location evidence="11">Cytoplasm</location>
    </subcellularLocation>
</comment>
<comment type="similarity">
    <text evidence="3 11">Belongs to the RNase H family.</text>
</comment>
<dbReference type="PANTHER" id="PTHR10642:SF26">
    <property type="entry name" value="RIBONUCLEASE H1"/>
    <property type="match status" value="1"/>
</dbReference>